<protein>
    <submittedName>
        <fullName evidence="1">Uncharacterized protein</fullName>
    </submittedName>
</protein>
<evidence type="ECO:0000313" key="2">
    <source>
        <dbReference type="Proteomes" id="UP000198915"/>
    </source>
</evidence>
<name>A0A1I3S4V5_9BACL</name>
<evidence type="ECO:0000313" key="1">
    <source>
        <dbReference type="EMBL" id="SFJ53410.1"/>
    </source>
</evidence>
<gene>
    <name evidence="1" type="ORF">SAMN05518846_10430</name>
</gene>
<accession>A0A1I3S4V5</accession>
<proteinExistence type="predicted"/>
<sequence>MELLNEAPAQIWRLLIPASHWMFPDEVPEDELIFHYRDHIYFVNNDGSVLSMPKPACYDLLDLGTLLEYLATSDETIDFDDEGQFDYGFVLKQMGYIVPVKQKTKKANYQIHIINTALPKAHANRYELKNVHFGFALYHALMRCHELNAKTDWEYEHEVKRIEKVESNSSGKVQLNL</sequence>
<dbReference type="EMBL" id="FORT01000004">
    <property type="protein sequence ID" value="SFJ53410.1"/>
    <property type="molecule type" value="Genomic_DNA"/>
</dbReference>
<dbReference type="STRING" id="1884381.SAMN05518846_10430"/>
<keyword evidence="2" id="KW-1185">Reference proteome</keyword>
<reference evidence="2" key="1">
    <citation type="submission" date="2016-10" db="EMBL/GenBank/DDBJ databases">
        <authorList>
            <person name="Varghese N."/>
            <person name="Submissions S."/>
        </authorList>
    </citation>
    <scope>NUCLEOTIDE SEQUENCE [LARGE SCALE GENOMIC DNA]</scope>
    <source>
        <strain evidence="2">OK042</strain>
    </source>
</reference>
<dbReference type="RefSeq" id="WP_092267521.1">
    <property type="nucleotide sequence ID" value="NZ_BJOE01000037.1"/>
</dbReference>
<dbReference type="AlphaFoldDB" id="A0A1I3S4V5"/>
<dbReference type="GeneID" id="301132198"/>
<dbReference type="Proteomes" id="UP000198915">
    <property type="component" value="Unassembled WGS sequence"/>
</dbReference>
<organism evidence="1 2">
    <name type="scientific">Brevibacillus centrosporus</name>
    <dbReference type="NCBI Taxonomy" id="54910"/>
    <lineage>
        <taxon>Bacteria</taxon>
        <taxon>Bacillati</taxon>
        <taxon>Bacillota</taxon>
        <taxon>Bacilli</taxon>
        <taxon>Bacillales</taxon>
        <taxon>Paenibacillaceae</taxon>
        <taxon>Brevibacillus</taxon>
    </lineage>
</organism>